<dbReference type="InterPro" id="IPR013108">
    <property type="entry name" value="Amidohydro_3"/>
</dbReference>
<dbReference type="CDD" id="cd01300">
    <property type="entry name" value="YtcJ_like"/>
    <property type="match status" value="1"/>
</dbReference>
<gene>
    <name evidence="2" type="ORF">H0S81_01415</name>
</gene>
<evidence type="ECO:0000313" key="3">
    <source>
        <dbReference type="Proteomes" id="UP000706172"/>
    </source>
</evidence>
<dbReference type="EMBL" id="JACCQK010000054">
    <property type="protein sequence ID" value="MBG0778577.1"/>
    <property type="molecule type" value="Genomic_DNA"/>
</dbReference>
<accession>A0A931GCW6</accession>
<dbReference type="Pfam" id="PF07969">
    <property type="entry name" value="Amidohydro_3"/>
    <property type="match status" value="1"/>
</dbReference>
<protein>
    <submittedName>
        <fullName evidence="2">Amidohydrolase</fullName>
    </submittedName>
</protein>
<dbReference type="SUPFAM" id="SSF51556">
    <property type="entry name" value="Metallo-dependent hydrolases"/>
    <property type="match status" value="1"/>
</dbReference>
<name>A0A931GCW6_9BACT</name>
<evidence type="ECO:0000259" key="1">
    <source>
        <dbReference type="Pfam" id="PF07969"/>
    </source>
</evidence>
<organism evidence="2 3">
    <name type="scientific">Desulfotignum balticum</name>
    <dbReference type="NCBI Taxonomy" id="115781"/>
    <lineage>
        <taxon>Bacteria</taxon>
        <taxon>Pseudomonadati</taxon>
        <taxon>Thermodesulfobacteriota</taxon>
        <taxon>Desulfobacteria</taxon>
        <taxon>Desulfobacterales</taxon>
        <taxon>Desulfobacteraceae</taxon>
        <taxon>Desulfotignum</taxon>
    </lineage>
</organism>
<proteinExistence type="predicted"/>
<dbReference type="SUPFAM" id="SSF51338">
    <property type="entry name" value="Composite domain of metallo-dependent hydrolases"/>
    <property type="match status" value="1"/>
</dbReference>
<dbReference type="AlphaFoldDB" id="A0A931GCW6"/>
<dbReference type="Gene3D" id="2.30.40.10">
    <property type="entry name" value="Urease, subunit C, domain 1"/>
    <property type="match status" value="1"/>
</dbReference>
<dbReference type="InterPro" id="IPR032466">
    <property type="entry name" value="Metal_Hydrolase"/>
</dbReference>
<sequence>MTPDLILHNATLYSPGHTRFSKNQSVGSGHGASVTALATAGNRIMALGDDKTILAMAGPTTRILNLDQKLVLPGFIDTHFHFYEWAVNLNSIDFAQTRNFAGMETAIREKSRLLGPDHWILGQGFNESDWPENRMPDRLDLDMAAPDNPVCIWRCDLHLAVANSRALSLAGIDSTAPDPPDGVIVRDGTGIPTGVLKEMAPNLIRNVLPALTFENLLENMEKAMAKAHALGLTGIHDIRLMGGEEGAVALQAWQSLHAAGKLTLRCHVALPGEMTRQAIDLGLCSGFGDDMLRIGHLKFFSDGGMGARTAWMTEPYLDAAYGMSLTPIQEIEQAVIQADRAGLSCMVHAVGDRAVHEVLSVFAVVEALNQSACRIPHRMEHAQMILPRDLETLKRLKNLAVSCQPNNMSLDISMIDQCVGKRGKYAYNFKNILETGIPTMFSSDAPVADPNPFAGIFSAVTRRRMDHTPDTGWYPDQCLTVDQAVQGYTLTPAATSGMGDVTGSLIVGKKADLIVTDRNIFSIDPKDIAATRVALTLFNGKIVYERQ</sequence>
<dbReference type="InterPro" id="IPR011059">
    <property type="entry name" value="Metal-dep_hydrolase_composite"/>
</dbReference>
<feature type="domain" description="Amidohydrolase 3" evidence="1">
    <location>
        <begin position="63"/>
        <end position="544"/>
    </location>
</feature>
<dbReference type="Gene3D" id="3.20.20.140">
    <property type="entry name" value="Metal-dependent hydrolases"/>
    <property type="match status" value="1"/>
</dbReference>
<reference evidence="2" key="1">
    <citation type="submission" date="2020-07" db="EMBL/GenBank/DDBJ databases">
        <title>Severe corrosion of carbon steel in oil field produced water can be linked to methanogenic archaea containing a special type of NiFe hydrogenase.</title>
        <authorList>
            <person name="Lahme S."/>
            <person name="Mand J."/>
            <person name="Longwell J."/>
            <person name="Smith R."/>
            <person name="Enning D."/>
        </authorList>
    </citation>
    <scope>NUCLEOTIDE SEQUENCE</scope>
    <source>
        <strain evidence="2">MIC098Bin6</strain>
    </source>
</reference>
<dbReference type="Proteomes" id="UP000706172">
    <property type="component" value="Unassembled WGS sequence"/>
</dbReference>
<evidence type="ECO:0000313" key="2">
    <source>
        <dbReference type="EMBL" id="MBG0778577.1"/>
    </source>
</evidence>
<dbReference type="InterPro" id="IPR033932">
    <property type="entry name" value="YtcJ-like"/>
</dbReference>
<dbReference type="GO" id="GO:0016810">
    <property type="term" value="F:hydrolase activity, acting on carbon-nitrogen (but not peptide) bonds"/>
    <property type="evidence" value="ECO:0007669"/>
    <property type="project" value="InterPro"/>
</dbReference>
<dbReference type="Gene3D" id="3.10.310.70">
    <property type="match status" value="1"/>
</dbReference>
<dbReference type="PANTHER" id="PTHR22642:SF2">
    <property type="entry name" value="PROTEIN LONG AFTER FAR-RED 3"/>
    <property type="match status" value="1"/>
</dbReference>
<comment type="caution">
    <text evidence="2">The sequence shown here is derived from an EMBL/GenBank/DDBJ whole genome shotgun (WGS) entry which is preliminary data.</text>
</comment>
<dbReference type="PANTHER" id="PTHR22642">
    <property type="entry name" value="IMIDAZOLONEPROPIONASE"/>
    <property type="match status" value="1"/>
</dbReference>